<keyword evidence="1" id="KW-0812">Transmembrane</keyword>
<evidence type="ECO:0000256" key="1">
    <source>
        <dbReference type="SAM" id="Phobius"/>
    </source>
</evidence>
<proteinExistence type="predicted"/>
<protein>
    <submittedName>
        <fullName evidence="2">DUF2975 domain-containing protein</fullName>
    </submittedName>
</protein>
<comment type="caution">
    <text evidence="2">The sequence shown here is derived from an EMBL/GenBank/DDBJ whole genome shotgun (WGS) entry which is preliminary data.</text>
</comment>
<accession>A0A5D0RCV1</accession>
<reference evidence="2 3" key="1">
    <citation type="submission" date="2019-08" db="EMBL/GenBank/DDBJ databases">
        <title>Genomes of Antarctic Bizionia species.</title>
        <authorList>
            <person name="Bowman J.P."/>
        </authorList>
    </citation>
    <scope>NUCLEOTIDE SEQUENCE [LARGE SCALE GENOMIC DNA]</scope>
    <source>
        <strain evidence="2 3">ADA-4</strain>
    </source>
</reference>
<dbReference type="InterPro" id="IPR021354">
    <property type="entry name" value="DUF2975"/>
</dbReference>
<keyword evidence="1" id="KW-0472">Membrane</keyword>
<evidence type="ECO:0000313" key="2">
    <source>
        <dbReference type="EMBL" id="TYB78879.1"/>
    </source>
</evidence>
<keyword evidence="3" id="KW-1185">Reference proteome</keyword>
<feature type="transmembrane region" description="Helical" evidence="1">
    <location>
        <begin position="134"/>
        <end position="151"/>
    </location>
</feature>
<organism evidence="2 3">
    <name type="scientific">Bizionia myxarmorum</name>
    <dbReference type="NCBI Taxonomy" id="291186"/>
    <lineage>
        <taxon>Bacteria</taxon>
        <taxon>Pseudomonadati</taxon>
        <taxon>Bacteroidota</taxon>
        <taxon>Flavobacteriia</taxon>
        <taxon>Flavobacteriales</taxon>
        <taxon>Flavobacteriaceae</taxon>
        <taxon>Bizionia</taxon>
    </lineage>
</organism>
<feature type="transmembrane region" description="Helical" evidence="1">
    <location>
        <begin position="12"/>
        <end position="35"/>
    </location>
</feature>
<feature type="transmembrane region" description="Helical" evidence="1">
    <location>
        <begin position="99"/>
        <end position="122"/>
    </location>
</feature>
<gene>
    <name evidence="2" type="ORF">ES674_03640</name>
</gene>
<evidence type="ECO:0000313" key="3">
    <source>
        <dbReference type="Proteomes" id="UP000323720"/>
    </source>
</evidence>
<dbReference type="RefSeq" id="WP_148402616.1">
    <property type="nucleotide sequence ID" value="NZ_VSKK01000001.1"/>
</dbReference>
<sequence>MRKLIILNTIIDFIWILSCIPILILGFGFIIYMFFNPEILEIWQTNGFDSNAPIWIKQFATVIFYGIACGLIFAVFLFRKTLCYFRRKKPFDSYVIESYNTIGKILIGLSLFSMVFMFMMQLVFNSKLVIDLGVSPYLLLLSLGLFFMVLSESFKIAKHAKNDSELTI</sequence>
<dbReference type="Proteomes" id="UP000323720">
    <property type="component" value="Unassembled WGS sequence"/>
</dbReference>
<name>A0A5D0RCV1_9FLAO</name>
<feature type="transmembrane region" description="Helical" evidence="1">
    <location>
        <begin position="55"/>
        <end position="78"/>
    </location>
</feature>
<keyword evidence="1" id="KW-1133">Transmembrane helix</keyword>
<dbReference type="Pfam" id="PF11188">
    <property type="entry name" value="DUF2975"/>
    <property type="match status" value="1"/>
</dbReference>
<dbReference type="AlphaFoldDB" id="A0A5D0RCV1"/>
<dbReference type="EMBL" id="VSKK01000001">
    <property type="protein sequence ID" value="TYB78879.1"/>
    <property type="molecule type" value="Genomic_DNA"/>
</dbReference>
<dbReference type="OrthoDB" id="1448668at2"/>